<organism evidence="4 5">
    <name type="scientific">Sorangium cellulosum</name>
    <name type="common">Polyangium cellulosum</name>
    <dbReference type="NCBI Taxonomy" id="56"/>
    <lineage>
        <taxon>Bacteria</taxon>
        <taxon>Pseudomonadati</taxon>
        <taxon>Myxococcota</taxon>
        <taxon>Polyangia</taxon>
        <taxon>Polyangiales</taxon>
        <taxon>Polyangiaceae</taxon>
        <taxon>Sorangium</taxon>
    </lineage>
</organism>
<dbReference type="AlphaFoldDB" id="A0A150PU38"/>
<comment type="similarity">
    <text evidence="1 3">Belongs to the short-chain dehydrogenases/reductases (SDR) family.</text>
</comment>
<comment type="caution">
    <text evidence="4">The sequence shown here is derived from an EMBL/GenBank/DDBJ whole genome shotgun (WGS) entry which is preliminary data.</text>
</comment>
<dbReference type="SUPFAM" id="SSF51735">
    <property type="entry name" value="NAD(P)-binding Rossmann-fold domains"/>
    <property type="match status" value="1"/>
</dbReference>
<name>A0A150PU38_SORCE</name>
<dbReference type="EMBL" id="JELY01000489">
    <property type="protein sequence ID" value="KYF59194.1"/>
    <property type="molecule type" value="Genomic_DNA"/>
</dbReference>
<dbReference type="NCBIfam" id="NF004792">
    <property type="entry name" value="PRK06139.1"/>
    <property type="match status" value="1"/>
</dbReference>
<evidence type="ECO:0000256" key="1">
    <source>
        <dbReference type="ARBA" id="ARBA00006484"/>
    </source>
</evidence>
<dbReference type="GO" id="GO:0016020">
    <property type="term" value="C:membrane"/>
    <property type="evidence" value="ECO:0007669"/>
    <property type="project" value="TreeGrafter"/>
</dbReference>
<dbReference type="Gene3D" id="3.40.50.720">
    <property type="entry name" value="NAD(P)-binding Rossmann-like Domain"/>
    <property type="match status" value="1"/>
</dbReference>
<dbReference type="GO" id="GO:0016491">
    <property type="term" value="F:oxidoreductase activity"/>
    <property type="evidence" value="ECO:0007669"/>
    <property type="project" value="UniProtKB-KW"/>
</dbReference>
<gene>
    <name evidence="4" type="ORF">BE08_32900</name>
</gene>
<dbReference type="Proteomes" id="UP000075420">
    <property type="component" value="Unassembled WGS sequence"/>
</dbReference>
<accession>A0A150PU38</accession>
<dbReference type="PRINTS" id="PR00081">
    <property type="entry name" value="GDHRDH"/>
</dbReference>
<dbReference type="PANTHER" id="PTHR44196:SF1">
    <property type="entry name" value="DEHYDROGENASE_REDUCTASE SDR FAMILY MEMBER 7B"/>
    <property type="match status" value="1"/>
</dbReference>
<reference evidence="4 5" key="1">
    <citation type="submission" date="2014-02" db="EMBL/GenBank/DDBJ databases">
        <title>The small core and large imbalanced accessory genome model reveals a collaborative survival strategy of Sorangium cellulosum strains in nature.</title>
        <authorList>
            <person name="Han K."/>
            <person name="Peng R."/>
            <person name="Blom J."/>
            <person name="Li Y.-Z."/>
        </authorList>
    </citation>
    <scope>NUCLEOTIDE SEQUENCE [LARGE SCALE GENOMIC DNA]</scope>
    <source>
        <strain evidence="4 5">So0157-25</strain>
    </source>
</reference>
<sequence>MRKCVRDAVVVITGASSGIGRGAAIAFARRGARVVVAARNEAALEEVAAECASAGARALVVPTDVRDECAVRDLARAACDVFGRIDVWVNNAAVFLYARADEAPYETYRQVIETNLLGYVHGARAALPHFRRQGAGVLINNVSALGKFGAPTMSAYVLSKFGVLGLASCLRQELSGAPDIHVCTLLPSAVDTPIYQHAGNYTGRAVQPIPPVLRPEQVVAAMVSLAERPRREVYVGAAGRLTTAALALFPGLTEPLIAAYVTRSTFLDRAAPHTDGNIFEPMKHWTGISGGWRSTSGLAALLDAARAAARLALAVPSAVVERVRPR</sequence>
<dbReference type="InterPro" id="IPR002347">
    <property type="entry name" value="SDR_fam"/>
</dbReference>
<evidence type="ECO:0000256" key="3">
    <source>
        <dbReference type="RuleBase" id="RU000363"/>
    </source>
</evidence>
<evidence type="ECO:0000313" key="5">
    <source>
        <dbReference type="Proteomes" id="UP000075420"/>
    </source>
</evidence>
<dbReference type="PRINTS" id="PR00080">
    <property type="entry name" value="SDRFAMILY"/>
</dbReference>
<keyword evidence="2" id="KW-0560">Oxidoreductase</keyword>
<proteinExistence type="inferred from homology"/>
<dbReference type="InterPro" id="IPR036291">
    <property type="entry name" value="NAD(P)-bd_dom_sf"/>
</dbReference>
<dbReference type="Pfam" id="PF00106">
    <property type="entry name" value="adh_short"/>
    <property type="match status" value="1"/>
</dbReference>
<protein>
    <submittedName>
        <fullName evidence="4">Short-chain dehydrogenase</fullName>
    </submittedName>
</protein>
<evidence type="ECO:0000313" key="4">
    <source>
        <dbReference type="EMBL" id="KYF59194.1"/>
    </source>
</evidence>
<evidence type="ECO:0000256" key="2">
    <source>
        <dbReference type="ARBA" id="ARBA00023002"/>
    </source>
</evidence>
<dbReference type="NCBIfam" id="NF005495">
    <property type="entry name" value="PRK07109.1"/>
    <property type="match status" value="1"/>
</dbReference>
<dbReference type="PANTHER" id="PTHR44196">
    <property type="entry name" value="DEHYDROGENASE/REDUCTASE SDR FAMILY MEMBER 7B"/>
    <property type="match status" value="1"/>
</dbReference>